<dbReference type="Proteomes" id="UP000681722">
    <property type="component" value="Unassembled WGS sequence"/>
</dbReference>
<dbReference type="Gene3D" id="3.40.630.30">
    <property type="match status" value="1"/>
</dbReference>
<dbReference type="Proteomes" id="UP000663829">
    <property type="component" value="Unassembled WGS sequence"/>
</dbReference>
<dbReference type="EMBL" id="CAJOBC010000616">
    <property type="protein sequence ID" value="CAF3607365.1"/>
    <property type="molecule type" value="Genomic_DNA"/>
</dbReference>
<reference evidence="1" key="1">
    <citation type="submission" date="2021-02" db="EMBL/GenBank/DDBJ databases">
        <authorList>
            <person name="Nowell W R."/>
        </authorList>
    </citation>
    <scope>NUCLEOTIDE SEQUENCE</scope>
</reference>
<gene>
    <name evidence="1" type="ORF">GPM918_LOCUS4541</name>
    <name evidence="2" type="ORF">SRO942_LOCUS4542</name>
</gene>
<dbReference type="EMBL" id="CAJNOQ010000616">
    <property type="protein sequence ID" value="CAF0820944.1"/>
    <property type="molecule type" value="Genomic_DNA"/>
</dbReference>
<evidence type="ECO:0000313" key="3">
    <source>
        <dbReference type="Proteomes" id="UP000663829"/>
    </source>
</evidence>
<dbReference type="PANTHER" id="PTHR20905:SF1">
    <property type="entry name" value="AT07410P-RELATED"/>
    <property type="match status" value="1"/>
</dbReference>
<dbReference type="SUPFAM" id="SSF55729">
    <property type="entry name" value="Acyl-CoA N-acyltransferases (Nat)"/>
    <property type="match status" value="1"/>
</dbReference>
<dbReference type="PANTHER" id="PTHR20905">
    <property type="entry name" value="N-ACETYLTRANSFERASE-RELATED"/>
    <property type="match status" value="1"/>
</dbReference>
<sequence>MSNASVIISGDLEYKCRIINPVEYTNEFEMFVRDTFFKYEPMNTHLGSYPDYIHLDWFRQQLKRAKSDNVSLGIYINETLIAYAINHVEHIDQNEPNDDNTNSTLILNETMRKYHEIYLLIDKLHVDLNLYSMFNVKSLFHILLIGVQPQYRQLKLANKLILESIKLAQKINFEVIYAEATGIYSLNAFLKQGFMNVKTIEYESYENERGEKTFSGIQTHKGCSIVVKDLREQI</sequence>
<proteinExistence type="predicted"/>
<accession>A0A813TZM2</accession>
<evidence type="ECO:0000313" key="1">
    <source>
        <dbReference type="EMBL" id="CAF0820944.1"/>
    </source>
</evidence>
<evidence type="ECO:0000313" key="2">
    <source>
        <dbReference type="EMBL" id="CAF3607365.1"/>
    </source>
</evidence>
<dbReference type="GO" id="GO:0008080">
    <property type="term" value="F:N-acetyltransferase activity"/>
    <property type="evidence" value="ECO:0007669"/>
    <property type="project" value="TreeGrafter"/>
</dbReference>
<dbReference type="InterPro" id="IPR016181">
    <property type="entry name" value="Acyl_CoA_acyltransferase"/>
</dbReference>
<dbReference type="OrthoDB" id="2115692at2759"/>
<comment type="caution">
    <text evidence="1">The sequence shown here is derived from an EMBL/GenBank/DDBJ whole genome shotgun (WGS) entry which is preliminary data.</text>
</comment>
<organism evidence="1 3">
    <name type="scientific">Didymodactylos carnosus</name>
    <dbReference type="NCBI Taxonomy" id="1234261"/>
    <lineage>
        <taxon>Eukaryota</taxon>
        <taxon>Metazoa</taxon>
        <taxon>Spiralia</taxon>
        <taxon>Gnathifera</taxon>
        <taxon>Rotifera</taxon>
        <taxon>Eurotatoria</taxon>
        <taxon>Bdelloidea</taxon>
        <taxon>Philodinida</taxon>
        <taxon>Philodinidae</taxon>
        <taxon>Didymodactylos</taxon>
    </lineage>
</organism>
<evidence type="ECO:0008006" key="4">
    <source>
        <dbReference type="Google" id="ProtNLM"/>
    </source>
</evidence>
<keyword evidence="3" id="KW-1185">Reference proteome</keyword>
<dbReference type="AlphaFoldDB" id="A0A813TZM2"/>
<name>A0A813TZM2_9BILA</name>
<protein>
    <recommendedName>
        <fullName evidence="4">N-acetyltransferase domain-containing protein</fullName>
    </recommendedName>
</protein>